<dbReference type="SMART" id="SM00387">
    <property type="entry name" value="HATPase_c"/>
    <property type="match status" value="1"/>
</dbReference>
<evidence type="ECO:0000256" key="4">
    <source>
        <dbReference type="ARBA" id="ARBA00022679"/>
    </source>
</evidence>
<evidence type="ECO:0000256" key="3">
    <source>
        <dbReference type="ARBA" id="ARBA00022553"/>
    </source>
</evidence>
<dbReference type="Gene3D" id="2.60.40.1190">
    <property type="match status" value="1"/>
</dbReference>
<dbReference type="Gene3D" id="1.10.287.130">
    <property type="match status" value="1"/>
</dbReference>
<comment type="caution">
    <text evidence="10">The sequence shown here is derived from an EMBL/GenBank/DDBJ whole genome shotgun (WGS) entry which is preliminary data.</text>
</comment>
<dbReference type="AlphaFoldDB" id="A0A944MCC6"/>
<feature type="domain" description="Histidine kinase" evidence="9">
    <location>
        <begin position="475"/>
        <end position="688"/>
    </location>
</feature>
<organism evidence="10 11">
    <name type="scientific">Candidatus Thiodiazotropha taylori</name>
    <dbReference type="NCBI Taxonomy" id="2792791"/>
    <lineage>
        <taxon>Bacteria</taxon>
        <taxon>Pseudomonadati</taxon>
        <taxon>Pseudomonadota</taxon>
        <taxon>Gammaproteobacteria</taxon>
        <taxon>Chromatiales</taxon>
        <taxon>Sedimenticolaceae</taxon>
        <taxon>Candidatus Thiodiazotropha</taxon>
    </lineage>
</organism>
<dbReference type="SUPFAM" id="SSF47384">
    <property type="entry name" value="Homodimeric domain of signal transducing histidine kinase"/>
    <property type="match status" value="1"/>
</dbReference>
<sequence>MPENTRLHFTQTLRFKLLLASLSLVMIPWAGYHYLSEMERSLRQAQEVLLLNRAEVVANMLATNDGDWLADDSVTEAAPVQSLYVHPLRSPPAIDGYDEEWFDLKPKSRQFRANATDADAVSLQWLAGFYGDSIYIMVEISDPILIYPQSERALSRGDHLLLALPGPSGKSRKYRIGTPAPGWVNVVEYESNRQQTAINGEWQETEDGYRVELRIPRPLSAGHLSLSAVDIDEAGANPVGIASTSGWDSNKNLSRLVMPTMQVDSLLHGLDGKSHRYTVLNRERQVIGRYGKLDQAVDTNTLLSRLLALLSLSAGDRELDARKGVGRLDGPEIRRSLAGEGAVYRYKIAGSKSLILSAAQPIMVKHRTLGSVVVERSTQEILLLQQSAFERLLLISLILFIITGGTLLLFATNLTRRITQLSNKYSRAVSRDGRIMEKVQAVKDKDELGELDRSFSAVLKRSTAYTGYLESMASRLSHEFRTPLAMIQSSLEIVREERAQGSGSSYIERALDGTRRLNLILTRIGEASRLEQSLQSSEKEKLDLTAFCSALCDGYAITYPQVEFTCRLSTDPLWMELSPDLISQAIDKLVGNAIDYHQPGSAIIMEVENDQSEAVHIKVKNKGPRIAESDVSKLFYAMESKRENNDHQIHLGLGLYLVRLIAEFHGGSARVENEADGVCFVITLPYRS</sequence>
<dbReference type="InterPro" id="IPR036890">
    <property type="entry name" value="HATPase_C_sf"/>
</dbReference>
<dbReference type="CDD" id="cd00075">
    <property type="entry name" value="HATPase"/>
    <property type="match status" value="1"/>
</dbReference>
<dbReference type="CDD" id="cd00082">
    <property type="entry name" value="HisKA"/>
    <property type="match status" value="1"/>
</dbReference>
<keyword evidence="6 10" id="KW-0418">Kinase</keyword>
<dbReference type="Pfam" id="PF02518">
    <property type="entry name" value="HATPase_c"/>
    <property type="match status" value="1"/>
</dbReference>
<dbReference type="PANTHER" id="PTHR45436">
    <property type="entry name" value="SENSOR HISTIDINE KINASE YKOH"/>
    <property type="match status" value="1"/>
</dbReference>
<dbReference type="InterPro" id="IPR003661">
    <property type="entry name" value="HisK_dim/P_dom"/>
</dbReference>
<keyword evidence="7 8" id="KW-1133">Transmembrane helix</keyword>
<accession>A0A944MCC6</accession>
<feature type="transmembrane region" description="Helical" evidence="8">
    <location>
        <begin position="392"/>
        <end position="411"/>
    </location>
</feature>
<keyword evidence="3" id="KW-0597">Phosphoprotein</keyword>
<evidence type="ECO:0000256" key="6">
    <source>
        <dbReference type="ARBA" id="ARBA00022777"/>
    </source>
</evidence>
<name>A0A944MCC6_9GAMM</name>
<feature type="transmembrane region" description="Helical" evidence="8">
    <location>
        <begin position="15"/>
        <end position="35"/>
    </location>
</feature>
<evidence type="ECO:0000256" key="7">
    <source>
        <dbReference type="ARBA" id="ARBA00022989"/>
    </source>
</evidence>
<evidence type="ECO:0000256" key="2">
    <source>
        <dbReference type="ARBA" id="ARBA00012438"/>
    </source>
</evidence>
<dbReference type="SMART" id="SM00388">
    <property type="entry name" value="HisKA"/>
    <property type="match status" value="1"/>
</dbReference>
<evidence type="ECO:0000256" key="5">
    <source>
        <dbReference type="ARBA" id="ARBA00022692"/>
    </source>
</evidence>
<evidence type="ECO:0000256" key="1">
    <source>
        <dbReference type="ARBA" id="ARBA00000085"/>
    </source>
</evidence>
<dbReference type="PROSITE" id="PS50109">
    <property type="entry name" value="HIS_KIN"/>
    <property type="match status" value="1"/>
</dbReference>
<dbReference type="GO" id="GO:0000155">
    <property type="term" value="F:phosphorelay sensor kinase activity"/>
    <property type="evidence" value="ECO:0007669"/>
    <property type="project" value="InterPro"/>
</dbReference>
<keyword evidence="5 8" id="KW-0812">Transmembrane</keyword>
<proteinExistence type="predicted"/>
<dbReference type="EC" id="2.7.13.3" evidence="2"/>
<dbReference type="PANTHER" id="PTHR45436:SF5">
    <property type="entry name" value="SENSOR HISTIDINE KINASE TRCS"/>
    <property type="match status" value="1"/>
</dbReference>
<gene>
    <name evidence="10" type="ORF">KME65_14105</name>
</gene>
<dbReference type="SUPFAM" id="SSF55874">
    <property type="entry name" value="ATPase domain of HSP90 chaperone/DNA topoisomerase II/histidine kinase"/>
    <property type="match status" value="1"/>
</dbReference>
<dbReference type="Pfam" id="PF00512">
    <property type="entry name" value="HisKA"/>
    <property type="match status" value="1"/>
</dbReference>
<evidence type="ECO:0000313" key="11">
    <source>
        <dbReference type="Proteomes" id="UP000770889"/>
    </source>
</evidence>
<evidence type="ECO:0000259" key="9">
    <source>
        <dbReference type="PROSITE" id="PS50109"/>
    </source>
</evidence>
<comment type="catalytic activity">
    <reaction evidence="1">
        <text>ATP + protein L-histidine = ADP + protein N-phospho-L-histidine.</text>
        <dbReference type="EC" id="2.7.13.3"/>
    </reaction>
</comment>
<dbReference type="EMBL" id="JAHHGM010000013">
    <property type="protein sequence ID" value="MBT2990084.1"/>
    <property type="molecule type" value="Genomic_DNA"/>
</dbReference>
<dbReference type="InterPro" id="IPR050428">
    <property type="entry name" value="TCS_sensor_his_kinase"/>
</dbReference>
<evidence type="ECO:0000313" key="10">
    <source>
        <dbReference type="EMBL" id="MBT2990084.1"/>
    </source>
</evidence>
<dbReference type="InterPro" id="IPR003594">
    <property type="entry name" value="HATPase_dom"/>
</dbReference>
<dbReference type="InterPro" id="IPR036097">
    <property type="entry name" value="HisK_dim/P_sf"/>
</dbReference>
<dbReference type="Gene3D" id="3.30.565.10">
    <property type="entry name" value="Histidine kinase-like ATPase, C-terminal domain"/>
    <property type="match status" value="1"/>
</dbReference>
<reference evidence="10 11" key="1">
    <citation type="submission" date="2021-05" db="EMBL/GenBank/DDBJ databases">
        <title>Genetic and Functional Diversity in Clade A Lucinid endosymbionts from the Bahamas.</title>
        <authorList>
            <person name="Giani N.M."/>
            <person name="Engel A.S."/>
            <person name="Campbell B.J."/>
        </authorList>
    </citation>
    <scope>NUCLEOTIDE SEQUENCE [LARGE SCALE GENOMIC DNA]</scope>
    <source>
        <strain evidence="10">LUC16012Gg_MoonRockCtena</strain>
    </source>
</reference>
<keyword evidence="8" id="KW-0472">Membrane</keyword>
<protein>
    <recommendedName>
        <fullName evidence="2">histidine kinase</fullName>
        <ecNumber evidence="2">2.7.13.3</ecNumber>
    </recommendedName>
</protein>
<dbReference type="Gene3D" id="6.10.340.10">
    <property type="match status" value="1"/>
</dbReference>
<dbReference type="SUPFAM" id="SSF49344">
    <property type="entry name" value="CBD9-like"/>
    <property type="match status" value="1"/>
</dbReference>
<dbReference type="Proteomes" id="UP000770889">
    <property type="component" value="Unassembled WGS sequence"/>
</dbReference>
<keyword evidence="4" id="KW-0808">Transferase</keyword>
<dbReference type="InterPro" id="IPR005467">
    <property type="entry name" value="His_kinase_dom"/>
</dbReference>
<evidence type="ECO:0000256" key="8">
    <source>
        <dbReference type="SAM" id="Phobius"/>
    </source>
</evidence>